<protein>
    <submittedName>
        <fullName evidence="2">Uncharacterized protein</fullName>
    </submittedName>
</protein>
<proteinExistence type="predicted"/>
<evidence type="ECO:0000313" key="3">
    <source>
        <dbReference type="Proteomes" id="UP001601627"/>
    </source>
</evidence>
<dbReference type="EMBL" id="JBHVZQ010000050">
    <property type="protein sequence ID" value="MFF1278162.1"/>
    <property type="molecule type" value="Genomic_DNA"/>
</dbReference>
<dbReference type="Proteomes" id="UP001601627">
    <property type="component" value="Unassembled WGS sequence"/>
</dbReference>
<keyword evidence="3" id="KW-1185">Reference proteome</keyword>
<name>A0ABW6QGA1_9ACTN</name>
<accession>A0ABW6QGA1</accession>
<reference evidence="2 3" key="1">
    <citation type="submission" date="2024-09" db="EMBL/GenBank/DDBJ databases">
        <title>The Natural Products Discovery Center: Release of the First 8490 Sequenced Strains for Exploring Actinobacteria Biosynthetic Diversity.</title>
        <authorList>
            <person name="Kalkreuter E."/>
            <person name="Kautsar S.A."/>
            <person name="Yang D."/>
            <person name="Bader C.D."/>
            <person name="Teijaro C.N."/>
            <person name="Fluegel L."/>
            <person name="Davis C.M."/>
            <person name="Simpson J.R."/>
            <person name="Lauterbach L."/>
            <person name="Steele A.D."/>
            <person name="Gui C."/>
            <person name="Meng S."/>
            <person name="Li G."/>
            <person name="Viehrig K."/>
            <person name="Ye F."/>
            <person name="Su P."/>
            <person name="Kiefer A.F."/>
            <person name="Nichols A."/>
            <person name="Cepeda A.J."/>
            <person name="Yan W."/>
            <person name="Fan B."/>
            <person name="Jiang Y."/>
            <person name="Adhikari A."/>
            <person name="Zheng C.-J."/>
            <person name="Schuster L."/>
            <person name="Cowan T.M."/>
            <person name="Smanski M.J."/>
            <person name="Chevrette M.G."/>
            <person name="De Carvalho L.P.S."/>
            <person name="Shen B."/>
        </authorList>
    </citation>
    <scope>NUCLEOTIDE SEQUENCE [LARGE SCALE GENOMIC DNA]</scope>
    <source>
        <strain evidence="2 3">NPDC058328</strain>
    </source>
</reference>
<evidence type="ECO:0000313" key="2">
    <source>
        <dbReference type="EMBL" id="MFF1278162.1"/>
    </source>
</evidence>
<evidence type="ECO:0000256" key="1">
    <source>
        <dbReference type="SAM" id="MobiDB-lite"/>
    </source>
</evidence>
<dbReference type="RefSeq" id="WP_388240503.1">
    <property type="nucleotide sequence ID" value="NZ_JBHVZQ010000050.1"/>
</dbReference>
<feature type="region of interest" description="Disordered" evidence="1">
    <location>
        <begin position="73"/>
        <end position="98"/>
    </location>
</feature>
<gene>
    <name evidence="2" type="ORF">ACFVZC_33035</name>
</gene>
<comment type="caution">
    <text evidence="2">The sequence shown here is derived from an EMBL/GenBank/DDBJ whole genome shotgun (WGS) entry which is preliminary data.</text>
</comment>
<organism evidence="2 3">
    <name type="scientific">Streptomyces marokkonensis</name>
    <dbReference type="NCBI Taxonomy" id="324855"/>
    <lineage>
        <taxon>Bacteria</taxon>
        <taxon>Bacillati</taxon>
        <taxon>Actinomycetota</taxon>
        <taxon>Actinomycetes</taxon>
        <taxon>Kitasatosporales</taxon>
        <taxon>Streptomycetaceae</taxon>
        <taxon>Streptomyces</taxon>
    </lineage>
</organism>
<sequence length="143" mass="14968">MLAGPLPGTYDPSGPNRLLFAFFAAMAETKRENIRESILEGLDAARPQGTSTAAGRPSSPTTCCTPCCGGARTATWPNRSSRPDHPTGKRKGQASSVASIYRAPAEHEKKQAYPKAVAAAHADFADLQDADDIPPPSLHPAAG</sequence>